<evidence type="ECO:0000256" key="1">
    <source>
        <dbReference type="SAM" id="MobiDB-lite"/>
    </source>
</evidence>
<sequence>MRNKLDSLQQPIVESREDIIINLPCARKPAEAEEIVHAIKEAQDAVEELDFEEEEPMDTGADGKEALPELVEDEQSEDDNEAQKENQENVDDED</sequence>
<name>A0A7I4Y5D9_HAECO</name>
<dbReference type="WBParaSite" id="HCON_00050920-00001">
    <property type="protein sequence ID" value="HCON_00050920-00001"/>
    <property type="gene ID" value="HCON_00050920"/>
</dbReference>
<reference evidence="3" key="1">
    <citation type="submission" date="2020-12" db="UniProtKB">
        <authorList>
            <consortium name="WormBaseParasite"/>
        </authorList>
    </citation>
    <scope>IDENTIFICATION</scope>
    <source>
        <strain evidence="3">MHco3</strain>
    </source>
</reference>
<feature type="compositionally biased region" description="Acidic residues" evidence="1">
    <location>
        <begin position="70"/>
        <end position="80"/>
    </location>
</feature>
<accession>A0A7I4Y5D9</accession>
<evidence type="ECO:0000313" key="3">
    <source>
        <dbReference type="WBParaSite" id="HCON_00050920-00001"/>
    </source>
</evidence>
<dbReference type="AlphaFoldDB" id="A0A7I4Y5D9"/>
<proteinExistence type="predicted"/>
<dbReference type="Proteomes" id="UP000025227">
    <property type="component" value="Unplaced"/>
</dbReference>
<organism evidence="2 3">
    <name type="scientific">Haemonchus contortus</name>
    <name type="common">Barber pole worm</name>
    <dbReference type="NCBI Taxonomy" id="6289"/>
    <lineage>
        <taxon>Eukaryota</taxon>
        <taxon>Metazoa</taxon>
        <taxon>Ecdysozoa</taxon>
        <taxon>Nematoda</taxon>
        <taxon>Chromadorea</taxon>
        <taxon>Rhabditida</taxon>
        <taxon>Rhabditina</taxon>
        <taxon>Rhabditomorpha</taxon>
        <taxon>Strongyloidea</taxon>
        <taxon>Trichostrongylidae</taxon>
        <taxon>Haemonchus</taxon>
    </lineage>
</organism>
<protein>
    <submittedName>
        <fullName evidence="3">50S ribosomal protein L7/L12</fullName>
    </submittedName>
</protein>
<keyword evidence="2" id="KW-1185">Reference proteome</keyword>
<evidence type="ECO:0000313" key="2">
    <source>
        <dbReference type="Proteomes" id="UP000025227"/>
    </source>
</evidence>
<feature type="region of interest" description="Disordered" evidence="1">
    <location>
        <begin position="50"/>
        <end position="94"/>
    </location>
</feature>